<dbReference type="AlphaFoldDB" id="A0A7G9QPL5"/>
<dbReference type="GO" id="GO:0012505">
    <property type="term" value="C:endomembrane system"/>
    <property type="evidence" value="ECO:0007669"/>
    <property type="project" value="UniProtKB-SubCell"/>
</dbReference>
<reference evidence="7 8" key="1">
    <citation type="submission" date="2020-08" db="EMBL/GenBank/DDBJ databases">
        <title>Genome sequence of Thermomonas brevis KACC 16975T.</title>
        <authorList>
            <person name="Hyun D.-W."/>
            <person name="Bae J.-W."/>
        </authorList>
    </citation>
    <scope>NUCLEOTIDE SEQUENCE [LARGE SCALE GENOMIC DNA]</scope>
    <source>
        <strain evidence="7 8">KACC 16975</strain>
    </source>
</reference>
<dbReference type="GO" id="GO:0005384">
    <property type="term" value="F:manganese ion transmembrane transporter activity"/>
    <property type="evidence" value="ECO:0007669"/>
    <property type="project" value="InterPro"/>
</dbReference>
<dbReference type="Pfam" id="PF01988">
    <property type="entry name" value="VIT1"/>
    <property type="match status" value="1"/>
</dbReference>
<accession>A0A7G9QPL5</accession>
<feature type="region of interest" description="Disordered" evidence="5">
    <location>
        <begin position="1"/>
        <end position="21"/>
    </location>
</feature>
<organism evidence="7 8">
    <name type="scientific">Thermomonas brevis</name>
    <dbReference type="NCBI Taxonomy" id="215691"/>
    <lineage>
        <taxon>Bacteria</taxon>
        <taxon>Pseudomonadati</taxon>
        <taxon>Pseudomonadota</taxon>
        <taxon>Gammaproteobacteria</taxon>
        <taxon>Lysobacterales</taxon>
        <taxon>Lysobacteraceae</taxon>
        <taxon>Thermomonas</taxon>
    </lineage>
</organism>
<evidence type="ECO:0000256" key="5">
    <source>
        <dbReference type="SAM" id="MobiDB-lite"/>
    </source>
</evidence>
<dbReference type="KEGG" id="tbv:H9L17_08555"/>
<feature type="transmembrane region" description="Helical" evidence="6">
    <location>
        <begin position="155"/>
        <end position="176"/>
    </location>
</feature>
<dbReference type="CDD" id="cd02432">
    <property type="entry name" value="Nodulin-21_like_1"/>
    <property type="match status" value="1"/>
</dbReference>
<keyword evidence="4 6" id="KW-0472">Membrane</keyword>
<dbReference type="RefSeq" id="WP_187569056.1">
    <property type="nucleotide sequence ID" value="NZ_CP060711.1"/>
</dbReference>
<name>A0A7G9QPL5_9GAMM</name>
<dbReference type="Proteomes" id="UP000515977">
    <property type="component" value="Chromosome"/>
</dbReference>
<evidence type="ECO:0000256" key="1">
    <source>
        <dbReference type="ARBA" id="ARBA00004127"/>
    </source>
</evidence>
<feature type="transmembrane region" description="Helical" evidence="6">
    <location>
        <begin position="213"/>
        <end position="234"/>
    </location>
</feature>
<keyword evidence="8" id="KW-1185">Reference proteome</keyword>
<feature type="transmembrane region" description="Helical" evidence="6">
    <location>
        <begin position="182"/>
        <end position="201"/>
    </location>
</feature>
<comment type="subcellular location">
    <subcellularLocation>
        <location evidence="1">Endomembrane system</location>
        <topology evidence="1">Multi-pass membrane protein</topology>
    </subcellularLocation>
</comment>
<evidence type="ECO:0000256" key="4">
    <source>
        <dbReference type="ARBA" id="ARBA00023136"/>
    </source>
</evidence>
<sequence length="239" mass="24646">MDISEAGTHAPHHEPHRSQHSGWLRASVLGANDGLISTGSLVLGMATAQAAPETILLSGLAGLVAGALSMAAGEYVSVSSQADAEHADIRIETRALRDHPEAELAELTRIYVHRGLEPGLARQVAEQLTAHDDLAAHLRDEVGIHEAQRARPVQAALASAASFTLGALPPVLLAWLWRGPGLGMAIVASTMLLLAVLGYAAERVAGGGGVKGALRVLLWGALAQAATALIGWLFGVSAG</sequence>
<keyword evidence="3 6" id="KW-1133">Transmembrane helix</keyword>
<proteinExistence type="predicted"/>
<protein>
    <submittedName>
        <fullName evidence="7">VIT family protein</fullName>
    </submittedName>
</protein>
<evidence type="ECO:0000256" key="6">
    <source>
        <dbReference type="SAM" id="Phobius"/>
    </source>
</evidence>
<dbReference type="PANTHER" id="PTHR31851">
    <property type="entry name" value="FE(2+)/MN(2+) TRANSPORTER PCL1"/>
    <property type="match status" value="1"/>
</dbReference>
<evidence type="ECO:0000256" key="3">
    <source>
        <dbReference type="ARBA" id="ARBA00022989"/>
    </source>
</evidence>
<dbReference type="GO" id="GO:0030026">
    <property type="term" value="P:intracellular manganese ion homeostasis"/>
    <property type="evidence" value="ECO:0007669"/>
    <property type="project" value="InterPro"/>
</dbReference>
<keyword evidence="2 6" id="KW-0812">Transmembrane</keyword>
<dbReference type="InterPro" id="IPR008217">
    <property type="entry name" value="Ccc1_fam"/>
</dbReference>
<evidence type="ECO:0000256" key="2">
    <source>
        <dbReference type="ARBA" id="ARBA00022692"/>
    </source>
</evidence>
<dbReference type="EMBL" id="CP060711">
    <property type="protein sequence ID" value="QNN45290.1"/>
    <property type="molecule type" value="Genomic_DNA"/>
</dbReference>
<evidence type="ECO:0000313" key="8">
    <source>
        <dbReference type="Proteomes" id="UP000515977"/>
    </source>
</evidence>
<evidence type="ECO:0000313" key="7">
    <source>
        <dbReference type="EMBL" id="QNN45290.1"/>
    </source>
</evidence>
<gene>
    <name evidence="7" type="ORF">H9L17_08555</name>
</gene>